<dbReference type="GO" id="GO:0006813">
    <property type="term" value="P:potassium ion transport"/>
    <property type="evidence" value="ECO:0007669"/>
    <property type="project" value="InterPro"/>
</dbReference>
<dbReference type="Pfam" id="PF02254">
    <property type="entry name" value="TrkA_N"/>
    <property type="match status" value="2"/>
</dbReference>
<evidence type="ECO:0000256" key="1">
    <source>
        <dbReference type="ARBA" id="ARBA00004651"/>
    </source>
</evidence>
<dbReference type="RefSeq" id="WP_286293154.1">
    <property type="nucleotide sequence ID" value="NZ_AP024718.1"/>
</dbReference>
<feature type="transmembrane region" description="Helical" evidence="2">
    <location>
        <begin position="24"/>
        <end position="43"/>
    </location>
</feature>
<keyword evidence="4" id="KW-0813">Transport</keyword>
<organism evidence="4 5">
    <name type="scientific">Methylomarinovum tepidoasis</name>
    <dbReference type="NCBI Taxonomy" id="2840183"/>
    <lineage>
        <taxon>Bacteria</taxon>
        <taxon>Pseudomonadati</taxon>
        <taxon>Pseudomonadota</taxon>
        <taxon>Gammaproteobacteria</taxon>
        <taxon>Methylococcales</taxon>
        <taxon>Methylothermaceae</taxon>
        <taxon>Methylomarinovum</taxon>
    </lineage>
</organism>
<dbReference type="Gene3D" id="3.40.50.720">
    <property type="entry name" value="NAD(P)-binding Rossmann-like Domain"/>
    <property type="match status" value="2"/>
</dbReference>
<dbReference type="GO" id="GO:0034220">
    <property type="term" value="P:monoatomic ion transmembrane transport"/>
    <property type="evidence" value="ECO:0007669"/>
    <property type="project" value="UniProtKB-KW"/>
</dbReference>
<evidence type="ECO:0000259" key="3">
    <source>
        <dbReference type="PROSITE" id="PS51201"/>
    </source>
</evidence>
<dbReference type="InterPro" id="IPR036291">
    <property type="entry name" value="NAD(P)-bd_dom_sf"/>
</dbReference>
<feature type="domain" description="RCK N-terminal" evidence="3">
    <location>
        <begin position="127"/>
        <end position="256"/>
    </location>
</feature>
<keyword evidence="2" id="KW-1133">Transmembrane helix</keyword>
<dbReference type="Pfam" id="PF07885">
    <property type="entry name" value="Ion_trans_2"/>
    <property type="match status" value="1"/>
</dbReference>
<name>A0AAU9C4N2_9GAMM</name>
<keyword evidence="4" id="KW-0406">Ion transport</keyword>
<accession>A0AAU9C4N2</accession>
<proteinExistence type="predicted"/>
<dbReference type="AlphaFoldDB" id="A0AAU9C4N2"/>
<dbReference type="PANTHER" id="PTHR43833">
    <property type="entry name" value="POTASSIUM CHANNEL PROTEIN 2-RELATED-RELATED"/>
    <property type="match status" value="1"/>
</dbReference>
<keyword evidence="2" id="KW-0472">Membrane</keyword>
<dbReference type="KEGG" id="meiy:MIN45_P0466"/>
<dbReference type="PROSITE" id="PS51201">
    <property type="entry name" value="RCK_N"/>
    <property type="match status" value="1"/>
</dbReference>
<feature type="transmembrane region" description="Helical" evidence="2">
    <location>
        <begin position="49"/>
        <end position="68"/>
    </location>
</feature>
<protein>
    <submittedName>
        <fullName evidence="4">Voltage-gated potassium channel</fullName>
    </submittedName>
</protein>
<evidence type="ECO:0000256" key="2">
    <source>
        <dbReference type="SAM" id="Phobius"/>
    </source>
</evidence>
<evidence type="ECO:0000313" key="4">
    <source>
        <dbReference type="EMBL" id="BCX88099.1"/>
    </source>
</evidence>
<dbReference type="GO" id="GO:0005886">
    <property type="term" value="C:plasma membrane"/>
    <property type="evidence" value="ECO:0007669"/>
    <property type="project" value="UniProtKB-SubCell"/>
</dbReference>
<gene>
    <name evidence="4" type="ORF">MIN45_P0466</name>
</gene>
<dbReference type="Gene3D" id="1.10.287.70">
    <property type="match status" value="1"/>
</dbReference>
<dbReference type="Proteomes" id="UP001321450">
    <property type="component" value="Chromosome"/>
</dbReference>
<dbReference type="InterPro" id="IPR050721">
    <property type="entry name" value="Trk_Ktr_HKT_K-transport"/>
</dbReference>
<evidence type="ECO:0000313" key="5">
    <source>
        <dbReference type="Proteomes" id="UP001321450"/>
    </source>
</evidence>
<keyword evidence="4" id="KW-0407">Ion channel</keyword>
<dbReference type="SUPFAM" id="SSF81324">
    <property type="entry name" value="Voltage-gated potassium channels"/>
    <property type="match status" value="1"/>
</dbReference>
<reference evidence="5" key="1">
    <citation type="journal article" date="2024" name="Int. J. Syst. Evol. Microbiol.">
        <title>Methylomarinovum tepidoasis sp. nov., a moderately thermophilic methanotroph of the family Methylothermaceae isolated from a deep-sea hydrothermal field.</title>
        <authorList>
            <person name="Hirayama H."/>
            <person name="Takaki Y."/>
            <person name="Abe M."/>
            <person name="Miyazaki M."/>
            <person name="Uematsu K."/>
            <person name="Matsui Y."/>
            <person name="Takai K."/>
        </authorList>
    </citation>
    <scope>NUCLEOTIDE SEQUENCE [LARGE SCALE GENOMIC DNA]</scope>
    <source>
        <strain evidence="5">IN45</strain>
    </source>
</reference>
<dbReference type="EMBL" id="AP024718">
    <property type="protein sequence ID" value="BCX88099.1"/>
    <property type="molecule type" value="Genomic_DNA"/>
</dbReference>
<keyword evidence="5" id="KW-1185">Reference proteome</keyword>
<sequence>MAIRPRPANNPVIFIILREMRTPILVLICVYAVAILGMALIPGRDGEPMSIFHAFYFVMYTATTTGFGEIPEEFSDAQRLWAIVCLFVTVITWLYSIGAIIRLLQNRFFQLAREEWHFIAAVRRISEDYYILCGFGDTGSLLARGLSDAGIPAVVLDKDENRIRALRLRDYNVPMPGLCCDASVPRFLIDAGVQAPNCKGVIALTHDEEVNLKIAAVSRLLNPNIRIIAVSASQFHEETLATLGRDTHFVDPFKVFARGLGAAIVNPPLYVLNEWLAHARGMTLDMRLRLPPPGRWIICGYGRMGREVNHVLHNFGVETAVIDPHPPEEDIDIYIRGRATAKTLKAAGIRKAVGVVAANDDDGHNLSIIINARGLNPGVFMIVRQNRHQNEVAFNAANADIIMQPSLVTARKILFMITAPLLRPFFSFLLRRHRLDVQFMERLLIRLKETIGDEWPQLGSVVLSEKHAPALYRAWGEGARIRLGDLLRDPRERDARLAIVPFVIRSRDERLAFLPEDDMEVQPDDELLLCGTEAALTWLEATLNNEHLLFYVVTGRDLPHGWLLRWLYRRRYGVSALCWSPASSGAGA</sequence>
<comment type="subcellular location">
    <subcellularLocation>
        <location evidence="1">Cell membrane</location>
        <topology evidence="1">Multi-pass membrane protein</topology>
    </subcellularLocation>
</comment>
<dbReference type="SUPFAM" id="SSF51735">
    <property type="entry name" value="NAD(P)-binding Rossmann-fold domains"/>
    <property type="match status" value="2"/>
</dbReference>
<dbReference type="InterPro" id="IPR013099">
    <property type="entry name" value="K_chnl_dom"/>
</dbReference>
<feature type="transmembrane region" description="Helical" evidence="2">
    <location>
        <begin position="80"/>
        <end position="104"/>
    </location>
</feature>
<dbReference type="InterPro" id="IPR003148">
    <property type="entry name" value="RCK_N"/>
</dbReference>
<keyword evidence="2" id="KW-0812">Transmembrane</keyword>